<keyword evidence="1" id="KW-0472">Membrane</keyword>
<gene>
    <name evidence="2" type="ORF">GGR16_004148</name>
</gene>
<reference evidence="2 3" key="1">
    <citation type="submission" date="2020-08" db="EMBL/GenBank/DDBJ databases">
        <title>Genomic Encyclopedia of Type Strains, Phase IV (KMG-IV): sequencing the most valuable type-strain genomes for metagenomic binning, comparative biology and taxonomic classification.</title>
        <authorList>
            <person name="Goeker M."/>
        </authorList>
    </citation>
    <scope>NUCLEOTIDE SEQUENCE [LARGE SCALE GENOMIC DNA]</scope>
    <source>
        <strain evidence="2 3">DSM 103737</strain>
    </source>
</reference>
<evidence type="ECO:0000313" key="3">
    <source>
        <dbReference type="Proteomes" id="UP000577362"/>
    </source>
</evidence>
<proteinExistence type="predicted"/>
<keyword evidence="1" id="KW-0812">Transmembrane</keyword>
<organism evidence="2 3">
    <name type="scientific">Chelatococcus caeni</name>
    <dbReference type="NCBI Taxonomy" id="1348468"/>
    <lineage>
        <taxon>Bacteria</taxon>
        <taxon>Pseudomonadati</taxon>
        <taxon>Pseudomonadota</taxon>
        <taxon>Alphaproteobacteria</taxon>
        <taxon>Hyphomicrobiales</taxon>
        <taxon>Chelatococcaceae</taxon>
        <taxon>Chelatococcus</taxon>
    </lineage>
</organism>
<evidence type="ECO:0000313" key="2">
    <source>
        <dbReference type="EMBL" id="MBB4019101.1"/>
    </source>
</evidence>
<evidence type="ECO:0000256" key="1">
    <source>
        <dbReference type="SAM" id="Phobius"/>
    </source>
</evidence>
<keyword evidence="1" id="KW-1133">Transmembrane helix</keyword>
<feature type="transmembrane region" description="Helical" evidence="1">
    <location>
        <begin position="6"/>
        <end position="30"/>
    </location>
</feature>
<comment type="caution">
    <text evidence="2">The sequence shown here is derived from an EMBL/GenBank/DDBJ whole genome shotgun (WGS) entry which is preliminary data.</text>
</comment>
<name>A0A840BZW8_9HYPH</name>
<accession>A0A840BZW8</accession>
<dbReference type="RefSeq" id="WP_183317840.1">
    <property type="nucleotide sequence ID" value="NZ_JACIEN010000006.1"/>
</dbReference>
<protein>
    <submittedName>
        <fullName evidence="2">Uncharacterized protein</fullName>
    </submittedName>
</protein>
<dbReference type="AlphaFoldDB" id="A0A840BZW8"/>
<sequence length="74" mass="8357">MLNLNLSNAVLIPILTVSFGLVFFLVYFAISRWGNNPAKHLDEYMSMSRELLAANKEMAANLVEIRKLLESRSA</sequence>
<dbReference type="EMBL" id="JACIEN010000006">
    <property type="protein sequence ID" value="MBB4019101.1"/>
    <property type="molecule type" value="Genomic_DNA"/>
</dbReference>
<keyword evidence="3" id="KW-1185">Reference proteome</keyword>
<dbReference type="Proteomes" id="UP000577362">
    <property type="component" value="Unassembled WGS sequence"/>
</dbReference>